<evidence type="ECO:0000313" key="2">
    <source>
        <dbReference type="EMBL" id="KIL35970.1"/>
    </source>
</evidence>
<evidence type="ECO:0000313" key="3">
    <source>
        <dbReference type="Proteomes" id="UP000054526"/>
    </source>
</evidence>
<comment type="caution">
    <text evidence="2">The sequence shown here is derived from an EMBL/GenBank/DDBJ whole genome shotgun (WGS) entry which is preliminary data.</text>
</comment>
<protein>
    <submittedName>
        <fullName evidence="2">Uncharacterized protein</fullName>
    </submittedName>
</protein>
<evidence type="ECO:0000256" key="1">
    <source>
        <dbReference type="SAM" id="MobiDB-lite"/>
    </source>
</evidence>
<dbReference type="EMBL" id="JXAL01000016">
    <property type="protein sequence ID" value="KIL35970.1"/>
    <property type="molecule type" value="Genomic_DNA"/>
</dbReference>
<proteinExistence type="predicted"/>
<dbReference type="Proteomes" id="UP000054526">
    <property type="component" value="Unassembled WGS sequence"/>
</dbReference>
<accession>A0ABR5A4J5</accession>
<name>A0ABR5A4J5_9BACL</name>
<gene>
    <name evidence="2" type="ORF">SD71_11565</name>
</gene>
<reference evidence="2 3" key="1">
    <citation type="submission" date="2014-12" db="EMBL/GenBank/DDBJ databases">
        <title>Draft genome sequence of Cohnella kolymensis strain B-2846.</title>
        <authorList>
            <person name="Karlyshev A.V."/>
            <person name="Kudryashova E.B."/>
        </authorList>
    </citation>
    <scope>NUCLEOTIDE SEQUENCE [LARGE SCALE GENOMIC DNA]</scope>
    <source>
        <strain evidence="2 3">VKM B-2846</strain>
    </source>
</reference>
<keyword evidence="3" id="KW-1185">Reference proteome</keyword>
<sequence>METYDLADLTISQGAQTRALNFSRAKLMVVSEYGTRLWYIDIEGVRDDRLLEHFAASEDIGVDVRTTTIGGRKLQGRGFFHPNPQHSAAAIRGDGHLEGYSQSTPSEIG</sequence>
<feature type="compositionally biased region" description="Polar residues" evidence="1">
    <location>
        <begin position="100"/>
        <end position="109"/>
    </location>
</feature>
<dbReference type="RefSeq" id="WP_041062877.1">
    <property type="nucleotide sequence ID" value="NZ_JXAL01000016.1"/>
</dbReference>
<organism evidence="2 3">
    <name type="scientific">Cohnella kolymensis</name>
    <dbReference type="NCBI Taxonomy" id="1590652"/>
    <lineage>
        <taxon>Bacteria</taxon>
        <taxon>Bacillati</taxon>
        <taxon>Bacillota</taxon>
        <taxon>Bacilli</taxon>
        <taxon>Bacillales</taxon>
        <taxon>Paenibacillaceae</taxon>
        <taxon>Cohnella</taxon>
    </lineage>
</organism>
<feature type="region of interest" description="Disordered" evidence="1">
    <location>
        <begin position="88"/>
        <end position="109"/>
    </location>
</feature>